<keyword evidence="1" id="KW-0472">Membrane</keyword>
<accession>A0A7S7NXB4</accession>
<dbReference type="KEGG" id="pfer:IRI77_16685"/>
<organism evidence="2 3">
    <name type="scientific">Paludibaculum fermentans</name>
    <dbReference type="NCBI Taxonomy" id="1473598"/>
    <lineage>
        <taxon>Bacteria</taxon>
        <taxon>Pseudomonadati</taxon>
        <taxon>Acidobacteriota</taxon>
        <taxon>Terriglobia</taxon>
        <taxon>Bryobacterales</taxon>
        <taxon>Bryobacteraceae</taxon>
        <taxon>Paludibaculum</taxon>
    </lineage>
</organism>
<name>A0A7S7NXB4_PALFE</name>
<evidence type="ECO:0000256" key="1">
    <source>
        <dbReference type="SAM" id="Phobius"/>
    </source>
</evidence>
<evidence type="ECO:0000313" key="3">
    <source>
        <dbReference type="Proteomes" id="UP000593892"/>
    </source>
</evidence>
<reference evidence="2 3" key="1">
    <citation type="submission" date="2020-10" db="EMBL/GenBank/DDBJ databases">
        <title>Complete genome sequence of Paludibaculum fermentans P105T, a facultatively anaerobic acidobacterium capable of dissimilatory Fe(III) reduction.</title>
        <authorList>
            <person name="Dedysh S.N."/>
            <person name="Beletsky A.V."/>
            <person name="Kulichevskaya I.S."/>
            <person name="Mardanov A.V."/>
            <person name="Ravin N.V."/>
        </authorList>
    </citation>
    <scope>NUCLEOTIDE SEQUENCE [LARGE SCALE GENOMIC DNA]</scope>
    <source>
        <strain evidence="2 3">P105</strain>
    </source>
</reference>
<proteinExistence type="predicted"/>
<feature type="transmembrane region" description="Helical" evidence="1">
    <location>
        <begin position="6"/>
        <end position="27"/>
    </location>
</feature>
<dbReference type="Proteomes" id="UP000593892">
    <property type="component" value="Chromosome"/>
</dbReference>
<keyword evidence="1" id="KW-1133">Transmembrane helix</keyword>
<dbReference type="RefSeq" id="WP_194453171.1">
    <property type="nucleotide sequence ID" value="NZ_CP063849.1"/>
</dbReference>
<dbReference type="AlphaFoldDB" id="A0A7S7NXB4"/>
<gene>
    <name evidence="2" type="ORF">IRI77_16685</name>
</gene>
<evidence type="ECO:0000313" key="2">
    <source>
        <dbReference type="EMBL" id="QOY91517.1"/>
    </source>
</evidence>
<protein>
    <submittedName>
        <fullName evidence="2">Uncharacterized protein</fullName>
    </submittedName>
</protein>
<feature type="transmembrane region" description="Helical" evidence="1">
    <location>
        <begin position="34"/>
        <end position="54"/>
    </location>
</feature>
<keyword evidence="3" id="KW-1185">Reference proteome</keyword>
<feature type="transmembrane region" description="Helical" evidence="1">
    <location>
        <begin position="66"/>
        <end position="85"/>
    </location>
</feature>
<sequence>MPCLLLIVVLAFPRITLALMFFFSTYLERPFHGGVLLPILGFFFLPLTTIVYAWEVNSKMPTEGINLLWLLLAVIIDLGGLGGGARRRSKN</sequence>
<dbReference type="EMBL" id="CP063849">
    <property type="protein sequence ID" value="QOY91517.1"/>
    <property type="molecule type" value="Genomic_DNA"/>
</dbReference>
<keyword evidence="1" id="KW-0812">Transmembrane</keyword>